<dbReference type="InterPro" id="IPR008927">
    <property type="entry name" value="6-PGluconate_DH-like_C_sf"/>
</dbReference>
<evidence type="ECO:0000256" key="4">
    <source>
        <dbReference type="PIRSR" id="PIRSR000103-1"/>
    </source>
</evidence>
<evidence type="ECO:0000259" key="5">
    <source>
        <dbReference type="Pfam" id="PF03446"/>
    </source>
</evidence>
<gene>
    <name evidence="7" type="ORF">SAMN05421676_101437</name>
</gene>
<protein>
    <submittedName>
        <fullName evidence="7">2-hydroxy-3-oxopropionate reductase</fullName>
    </submittedName>
</protein>
<keyword evidence="3" id="KW-0520">NAD</keyword>
<dbReference type="InterPro" id="IPR006115">
    <property type="entry name" value="6PGDH_NADP-bd"/>
</dbReference>
<dbReference type="PIRSF" id="PIRSF000103">
    <property type="entry name" value="HIBADH"/>
    <property type="match status" value="1"/>
</dbReference>
<dbReference type="OrthoDB" id="9786703at2"/>
<comment type="similarity">
    <text evidence="1">Belongs to the HIBADH-related family.</text>
</comment>
<organism evidence="7 8">
    <name type="scientific">Salinibacillus kushneri</name>
    <dbReference type="NCBI Taxonomy" id="237682"/>
    <lineage>
        <taxon>Bacteria</taxon>
        <taxon>Bacillati</taxon>
        <taxon>Bacillota</taxon>
        <taxon>Bacilli</taxon>
        <taxon>Bacillales</taxon>
        <taxon>Bacillaceae</taxon>
        <taxon>Salinibacillus</taxon>
    </lineage>
</organism>
<dbReference type="SUPFAM" id="SSF51735">
    <property type="entry name" value="NAD(P)-binding Rossmann-fold domains"/>
    <property type="match status" value="1"/>
</dbReference>
<dbReference type="InterPro" id="IPR015815">
    <property type="entry name" value="HIBADH-related"/>
</dbReference>
<dbReference type="GO" id="GO:0008679">
    <property type="term" value="F:2-hydroxy-3-oxopropionate reductase activity"/>
    <property type="evidence" value="ECO:0007669"/>
    <property type="project" value="InterPro"/>
</dbReference>
<dbReference type="InterPro" id="IPR013328">
    <property type="entry name" value="6PGD_dom2"/>
</dbReference>
<proteinExistence type="inferred from homology"/>
<dbReference type="PROSITE" id="PS00895">
    <property type="entry name" value="3_HYDROXYISOBUT_DH"/>
    <property type="match status" value="1"/>
</dbReference>
<dbReference type="Gene3D" id="3.40.50.720">
    <property type="entry name" value="NAD(P)-binding Rossmann-like Domain"/>
    <property type="match status" value="1"/>
</dbReference>
<dbReference type="InterPro" id="IPR036291">
    <property type="entry name" value="NAD(P)-bd_dom_sf"/>
</dbReference>
<dbReference type="PANTHER" id="PTHR43060:SF3">
    <property type="entry name" value="2-HYDROXY-3-OXOPROPIONATE REDUCTASE"/>
    <property type="match status" value="1"/>
</dbReference>
<name>A0A1H9ZA56_9BACI</name>
<dbReference type="GO" id="GO:0046487">
    <property type="term" value="P:glyoxylate metabolic process"/>
    <property type="evidence" value="ECO:0007669"/>
    <property type="project" value="InterPro"/>
</dbReference>
<dbReference type="NCBIfam" id="TIGR01505">
    <property type="entry name" value="tartro_sem_red"/>
    <property type="match status" value="1"/>
</dbReference>
<feature type="active site" evidence="4">
    <location>
        <position position="170"/>
    </location>
</feature>
<evidence type="ECO:0000256" key="2">
    <source>
        <dbReference type="ARBA" id="ARBA00023002"/>
    </source>
</evidence>
<sequence>MRVGFVGLGIMGKPMASHIIKNNFETYLFDLNTDAVNELATEGGHACSSNKEVAENSDIIITMLPAAKHVSEVLFSEDGLAKNSKPGNTIIDMSSVAPEDSKEFASKLKEYDISFIDAPVSGGEPMAIEGRLAIMAGGEEETFNRVFPLFKAMGDNIVLIGANGTGSAAKLANQIIVSTNLAALSEASVYASKAGIDLNKLFEAIRDGLAGSAVMDAKMPLIIERNFEPGGRIETNYKDLGNIQSSANAIGVPLPVTNLVKEIFSSQIANGNGKMDHSYIINFFEKMANHQTPESH</sequence>
<evidence type="ECO:0000256" key="1">
    <source>
        <dbReference type="ARBA" id="ARBA00009080"/>
    </source>
</evidence>
<keyword evidence="2" id="KW-0560">Oxidoreductase</keyword>
<dbReference type="Proteomes" id="UP000199095">
    <property type="component" value="Unassembled WGS sequence"/>
</dbReference>
<keyword evidence="8" id="KW-1185">Reference proteome</keyword>
<feature type="domain" description="3-hydroxyisobutyrate dehydrogenase-like NAD-binding" evidence="6">
    <location>
        <begin position="164"/>
        <end position="283"/>
    </location>
</feature>
<dbReference type="Pfam" id="PF03446">
    <property type="entry name" value="NAD_binding_2"/>
    <property type="match status" value="1"/>
</dbReference>
<dbReference type="InterPro" id="IPR002204">
    <property type="entry name" value="3-OH-isobutyrate_DH-rel_CS"/>
</dbReference>
<dbReference type="EMBL" id="FOHJ01000001">
    <property type="protein sequence ID" value="SES78209.1"/>
    <property type="molecule type" value="Genomic_DNA"/>
</dbReference>
<dbReference type="GO" id="GO:0050661">
    <property type="term" value="F:NADP binding"/>
    <property type="evidence" value="ECO:0007669"/>
    <property type="project" value="InterPro"/>
</dbReference>
<dbReference type="GO" id="GO:0051287">
    <property type="term" value="F:NAD binding"/>
    <property type="evidence" value="ECO:0007669"/>
    <property type="project" value="InterPro"/>
</dbReference>
<dbReference type="GO" id="GO:0016054">
    <property type="term" value="P:organic acid catabolic process"/>
    <property type="evidence" value="ECO:0007669"/>
    <property type="project" value="UniProtKB-ARBA"/>
</dbReference>
<evidence type="ECO:0000313" key="8">
    <source>
        <dbReference type="Proteomes" id="UP000199095"/>
    </source>
</evidence>
<accession>A0A1H9ZA56</accession>
<feature type="domain" description="6-phosphogluconate dehydrogenase NADP-binding" evidence="5">
    <location>
        <begin position="2"/>
        <end position="161"/>
    </location>
</feature>
<reference evidence="8" key="1">
    <citation type="submission" date="2016-10" db="EMBL/GenBank/DDBJ databases">
        <authorList>
            <person name="Varghese N."/>
            <person name="Submissions S."/>
        </authorList>
    </citation>
    <scope>NUCLEOTIDE SEQUENCE [LARGE SCALE GENOMIC DNA]</scope>
    <source>
        <strain evidence="8">CGMCC 1.3566</strain>
    </source>
</reference>
<dbReference type="Gene3D" id="1.10.1040.10">
    <property type="entry name" value="N-(1-d-carboxylethyl)-l-norvaline Dehydrogenase, domain 2"/>
    <property type="match status" value="1"/>
</dbReference>
<evidence type="ECO:0000313" key="7">
    <source>
        <dbReference type="EMBL" id="SES78209.1"/>
    </source>
</evidence>
<dbReference type="InterPro" id="IPR006398">
    <property type="entry name" value="Tartro_sem_red"/>
</dbReference>
<evidence type="ECO:0000259" key="6">
    <source>
        <dbReference type="Pfam" id="PF14833"/>
    </source>
</evidence>
<dbReference type="Pfam" id="PF14833">
    <property type="entry name" value="NAD_binding_11"/>
    <property type="match status" value="1"/>
</dbReference>
<dbReference type="STRING" id="237682.SAMN05421676_101437"/>
<dbReference type="InterPro" id="IPR029154">
    <property type="entry name" value="HIBADH-like_NADP-bd"/>
</dbReference>
<dbReference type="SUPFAM" id="SSF48179">
    <property type="entry name" value="6-phosphogluconate dehydrogenase C-terminal domain-like"/>
    <property type="match status" value="1"/>
</dbReference>
<dbReference type="PANTHER" id="PTHR43060">
    <property type="entry name" value="3-HYDROXYISOBUTYRATE DEHYDROGENASE-LIKE 1, MITOCHONDRIAL-RELATED"/>
    <property type="match status" value="1"/>
</dbReference>
<dbReference type="RefSeq" id="WP_093131478.1">
    <property type="nucleotide sequence ID" value="NZ_FOHJ01000001.1"/>
</dbReference>
<dbReference type="AlphaFoldDB" id="A0A1H9ZA56"/>
<evidence type="ECO:0000256" key="3">
    <source>
        <dbReference type="ARBA" id="ARBA00023027"/>
    </source>
</evidence>